<evidence type="ECO:0000313" key="3">
    <source>
        <dbReference type="EMBL" id="PLX15536.1"/>
    </source>
</evidence>
<sequence>MPGFDGSGPLGQGSKTGRALGNCDGANQNVQGNIPLGRGLGLGRGNRGGRRALGRGRGIMANNISQPDANNENDQILLDENKRLEEKVNKLEEKLRILEEKHGL</sequence>
<dbReference type="Pfam" id="PF17253">
    <property type="entry name" value="DUF5320"/>
    <property type="match status" value="1"/>
</dbReference>
<evidence type="ECO:0000313" key="4">
    <source>
        <dbReference type="Proteomes" id="UP000234857"/>
    </source>
</evidence>
<accession>A0A2N5ZA31</accession>
<dbReference type="EMBL" id="PKTG01000137">
    <property type="protein sequence ID" value="PLX15536.1"/>
    <property type="molecule type" value="Genomic_DNA"/>
</dbReference>
<feature type="compositionally biased region" description="Gly residues" evidence="2">
    <location>
        <begin position="1"/>
        <end position="11"/>
    </location>
</feature>
<feature type="coiled-coil region" evidence="1">
    <location>
        <begin position="74"/>
        <end position="101"/>
    </location>
</feature>
<evidence type="ECO:0000256" key="2">
    <source>
        <dbReference type="SAM" id="MobiDB-lite"/>
    </source>
</evidence>
<organism evidence="3 4">
    <name type="scientific">Muiribacterium halophilum</name>
    <dbReference type="NCBI Taxonomy" id="2053465"/>
    <lineage>
        <taxon>Bacteria</taxon>
        <taxon>Candidatus Muiribacteriota</taxon>
        <taxon>Candidatus Muiribacteriia</taxon>
        <taxon>Candidatus Muiribacteriales</taxon>
        <taxon>Candidatus Muiribacteriaceae</taxon>
        <taxon>Candidatus Muiribacterium</taxon>
    </lineage>
</organism>
<gene>
    <name evidence="3" type="ORF">C0601_12635</name>
</gene>
<dbReference type="AlphaFoldDB" id="A0A2N5ZA31"/>
<name>A0A2N5ZA31_MUIH1</name>
<evidence type="ECO:0008006" key="5">
    <source>
        <dbReference type="Google" id="ProtNLM"/>
    </source>
</evidence>
<comment type="caution">
    <text evidence="3">The sequence shown here is derived from an EMBL/GenBank/DDBJ whole genome shotgun (WGS) entry which is preliminary data.</text>
</comment>
<dbReference type="InterPro" id="IPR035205">
    <property type="entry name" value="DUF5320"/>
</dbReference>
<reference evidence="3 4" key="1">
    <citation type="submission" date="2017-11" db="EMBL/GenBank/DDBJ databases">
        <title>Genome-resolved metagenomics identifies genetic mobility, metabolic interactions, and unexpected diversity in perchlorate-reducing communities.</title>
        <authorList>
            <person name="Barnum T.P."/>
            <person name="Figueroa I.A."/>
            <person name="Carlstrom C.I."/>
            <person name="Lucas L.N."/>
            <person name="Engelbrektson A.L."/>
            <person name="Coates J.D."/>
        </authorList>
    </citation>
    <scope>NUCLEOTIDE SEQUENCE [LARGE SCALE GENOMIC DNA]</scope>
    <source>
        <strain evidence="3">BM706</strain>
    </source>
</reference>
<dbReference type="Proteomes" id="UP000234857">
    <property type="component" value="Unassembled WGS sequence"/>
</dbReference>
<feature type="region of interest" description="Disordered" evidence="2">
    <location>
        <begin position="1"/>
        <end position="54"/>
    </location>
</feature>
<keyword evidence="1" id="KW-0175">Coiled coil</keyword>
<protein>
    <recommendedName>
        <fullName evidence="5">Cytoplasmic protein</fullName>
    </recommendedName>
</protein>
<evidence type="ECO:0000256" key="1">
    <source>
        <dbReference type="SAM" id="Coils"/>
    </source>
</evidence>
<proteinExistence type="predicted"/>